<feature type="compositionally biased region" description="Polar residues" evidence="1">
    <location>
        <begin position="1"/>
        <end position="10"/>
    </location>
</feature>
<dbReference type="EMBL" id="CAMGZC010001388">
    <property type="protein sequence ID" value="CAI0652610.1"/>
    <property type="molecule type" value="Genomic_DNA"/>
</dbReference>
<feature type="compositionally biased region" description="Basic and acidic residues" evidence="1">
    <location>
        <begin position="503"/>
        <end position="512"/>
    </location>
</feature>
<dbReference type="OrthoDB" id="4207421at2759"/>
<evidence type="ECO:0000313" key="2">
    <source>
        <dbReference type="EMBL" id="CAI0652610.1"/>
    </source>
</evidence>
<name>A0A9W4S441_9PEZI</name>
<sequence length="624" mass="68467">MKKKSMSTLASLAPRRRDRGNNTNRDRDNEPQEVSTPSVLMPVADATPTDRHAVQTPGTDATVDRLASALLESTIYNHPNGLASHPSVLLCNIEPLGTVPATPAENFDMDAEPRGRSLARSAEPGGPVTRSRLQASKTMNVAPDIPRRSSRRRAQRVHIANNDPEIVQPVPRRPFPQSRTTILDTGRKRDGFIAGSTTAPLGGLAKQADLLTPNTYPNNADPHVVNNKIDAMLAATRSLKPPGSERTPKTSRFRPKNMMAKVRKAFDVFQAKPATPESKIRGKISLPIGQVKCDLPNPAKQFHVEQPSPVRSSLGQPSPGQPSPVSSMEIRVNEGLNLNKEKPRSMVGGRILRKQIHDDGKSLRSGGSNSPEDPFSEPRGLVRTPTPFEHQLKVSTDSTLPPVPPFPSINPFDSENDDLEGFLSEKPACASTPRNRSNKQPVPVESPSTRYTNAGNPQVNTVLLGESSNGEGPSSSVGQRKLNFEGVQLRRSNNRLNKKHPSPTKEDMTDMPARFREYTIVQINNAPSDKRDELVRDFSDLIGPSALTPRDKNIPMKTRSVHKDTVDDVSNLTDRQHTRESSVLSNKQSRIPRPVEPSSTLPTRRFGPQRQPANLSALEVDELQ</sequence>
<feature type="compositionally biased region" description="Basic residues" evidence="1">
    <location>
        <begin position="492"/>
        <end position="502"/>
    </location>
</feature>
<feature type="compositionally biased region" description="Low complexity" evidence="1">
    <location>
        <begin position="465"/>
        <end position="478"/>
    </location>
</feature>
<dbReference type="Proteomes" id="UP001152533">
    <property type="component" value="Unassembled WGS sequence"/>
</dbReference>
<protein>
    <submittedName>
        <fullName evidence="2">Uncharacterized protein</fullName>
    </submittedName>
</protein>
<feature type="region of interest" description="Disordered" evidence="1">
    <location>
        <begin position="300"/>
        <end position="512"/>
    </location>
</feature>
<feature type="compositionally biased region" description="Low complexity" evidence="1">
    <location>
        <begin position="312"/>
        <end position="327"/>
    </location>
</feature>
<dbReference type="AlphaFoldDB" id="A0A9W4S441"/>
<accession>A0A9W4S441</accession>
<evidence type="ECO:0000256" key="1">
    <source>
        <dbReference type="SAM" id="MobiDB-lite"/>
    </source>
</evidence>
<feature type="region of interest" description="Disordered" evidence="1">
    <location>
        <begin position="1"/>
        <end position="40"/>
    </location>
</feature>
<feature type="region of interest" description="Disordered" evidence="1">
    <location>
        <begin position="542"/>
        <end position="624"/>
    </location>
</feature>
<gene>
    <name evidence="2" type="ORF">CGXH109_LOCUS118576</name>
</gene>
<proteinExistence type="predicted"/>
<keyword evidence="3" id="KW-1185">Reference proteome</keyword>
<organism evidence="2 3">
    <name type="scientific">Colletotrichum noveboracense</name>
    <dbReference type="NCBI Taxonomy" id="2664923"/>
    <lineage>
        <taxon>Eukaryota</taxon>
        <taxon>Fungi</taxon>
        <taxon>Dikarya</taxon>
        <taxon>Ascomycota</taxon>
        <taxon>Pezizomycotina</taxon>
        <taxon>Sordariomycetes</taxon>
        <taxon>Hypocreomycetidae</taxon>
        <taxon>Glomerellales</taxon>
        <taxon>Glomerellaceae</taxon>
        <taxon>Colletotrichum</taxon>
        <taxon>Colletotrichum gloeosporioides species complex</taxon>
    </lineage>
</organism>
<feature type="compositionally biased region" description="Polar residues" evidence="1">
    <location>
        <begin position="432"/>
        <end position="461"/>
    </location>
</feature>
<evidence type="ECO:0000313" key="3">
    <source>
        <dbReference type="Proteomes" id="UP001152533"/>
    </source>
</evidence>
<comment type="caution">
    <text evidence="2">The sequence shown here is derived from an EMBL/GenBank/DDBJ whole genome shotgun (WGS) entry which is preliminary data.</text>
</comment>
<reference evidence="2" key="1">
    <citation type="submission" date="2022-08" db="EMBL/GenBank/DDBJ databases">
        <authorList>
            <person name="Giroux E."/>
            <person name="Giroux E."/>
        </authorList>
    </citation>
    <scope>NUCLEOTIDE SEQUENCE</scope>
    <source>
        <strain evidence="2">H1091258</strain>
    </source>
</reference>